<dbReference type="InterPro" id="IPR036597">
    <property type="entry name" value="Fido-like_dom_sf"/>
</dbReference>
<dbReference type="PANTHER" id="PTHR13504">
    <property type="entry name" value="FIDO DOMAIN-CONTAINING PROTEIN DDB_G0283145"/>
    <property type="match status" value="1"/>
</dbReference>
<proteinExistence type="predicted"/>
<dbReference type="Gene3D" id="1.10.3290.10">
    <property type="entry name" value="Fido-like domain"/>
    <property type="match status" value="1"/>
</dbReference>
<evidence type="ECO:0000313" key="3">
    <source>
        <dbReference type="Proteomes" id="UP000529417"/>
    </source>
</evidence>
<dbReference type="InterPro" id="IPR040198">
    <property type="entry name" value="Fido_containing"/>
</dbReference>
<dbReference type="EMBL" id="JACBXS010000105">
    <property type="protein sequence ID" value="NYS26899.1"/>
    <property type="molecule type" value="Genomic_DNA"/>
</dbReference>
<protein>
    <submittedName>
        <fullName evidence="2">Fic family protein</fullName>
    </submittedName>
</protein>
<dbReference type="InterPro" id="IPR003812">
    <property type="entry name" value="Fido"/>
</dbReference>
<dbReference type="Proteomes" id="UP000529417">
    <property type="component" value="Unassembled WGS sequence"/>
</dbReference>
<feature type="domain" description="Fido" evidence="1">
    <location>
        <begin position="216"/>
        <end position="353"/>
    </location>
</feature>
<reference evidence="2 3" key="1">
    <citation type="journal article" date="2000" name="Arch. Microbiol.">
        <title>Rhodobaca bogoriensis gen. nov. and sp. nov., an alkaliphilic purple nonsulfur bacterium from African Rift Valley soda lakes.</title>
        <authorList>
            <person name="Milford A.D."/>
            <person name="Achenbach L.A."/>
            <person name="Jung D.O."/>
            <person name="Madigan M.T."/>
        </authorList>
    </citation>
    <scope>NUCLEOTIDE SEQUENCE [LARGE SCALE GENOMIC DNA]</scope>
    <source>
        <strain evidence="2 3">2376</strain>
    </source>
</reference>
<name>A0A7Z0KZZ2_9RHOB</name>
<comment type="caution">
    <text evidence="2">The sequence shown here is derived from an EMBL/GenBank/DDBJ whole genome shotgun (WGS) entry which is preliminary data.</text>
</comment>
<organism evidence="2 3">
    <name type="scientific">Rhabdonatronobacter sediminivivens</name>
    <dbReference type="NCBI Taxonomy" id="2743469"/>
    <lineage>
        <taxon>Bacteria</taxon>
        <taxon>Pseudomonadati</taxon>
        <taxon>Pseudomonadota</taxon>
        <taxon>Alphaproteobacteria</taxon>
        <taxon>Rhodobacterales</taxon>
        <taxon>Paracoccaceae</taxon>
        <taxon>Rhabdonatronobacter</taxon>
    </lineage>
</organism>
<keyword evidence="3" id="KW-1185">Reference proteome</keyword>
<evidence type="ECO:0000313" key="2">
    <source>
        <dbReference type="EMBL" id="NYS26899.1"/>
    </source>
</evidence>
<dbReference type="PROSITE" id="PS51459">
    <property type="entry name" value="FIDO"/>
    <property type="match status" value="1"/>
</dbReference>
<accession>A0A7Z0KZZ2</accession>
<dbReference type="AlphaFoldDB" id="A0A7Z0KZZ2"/>
<gene>
    <name evidence="2" type="ORF">HUK65_18250</name>
</gene>
<sequence length="449" mass="50524">MSRRDQDIREAILAALPGDLTAVPLSRIEARLQAEGVSASRRTLQRHLAVLEREGRVFREGRSVAITYRRADTASAAGDSGIILSEEGRAVLDLISRPAMARRPVTYNQAFLDDYEPNTTFYLPEPLRSQLHDMGRTGDSARPAGTHLRDVIGRLMIDLSWASSKLEGNTYSRLDTENLIRFGTAAEGKDLIEGQMILNHKAAIELIAEAPDEVGYDSYTFLNLHALLSENLLADPAACGRLRRRPVDIGGSVYTPLAIPQRIEANFRTILDKAGRIEDPFEASFFLMVHIPYLQPFEDVNKRVSRLGANIPLIRHNLSPLSFIDMPEEPYFQGTQAVYELNRTALLADVYLAAYERSCQRYAAIVKSLPEPDPLRLRYREQIRALVRDIVVDGHADIGEYVADITDPDTRARLQEIVDAEIANLHEGNVLRFGIRRSEFHAWVRRREA</sequence>
<dbReference type="Pfam" id="PF02661">
    <property type="entry name" value="Fic"/>
    <property type="match status" value="1"/>
</dbReference>
<dbReference type="RefSeq" id="WP_179907689.1">
    <property type="nucleotide sequence ID" value="NZ_JACBXS010000105.1"/>
</dbReference>
<dbReference type="PANTHER" id="PTHR13504:SF38">
    <property type="entry name" value="FIDO DOMAIN-CONTAINING PROTEIN"/>
    <property type="match status" value="1"/>
</dbReference>
<dbReference type="SUPFAM" id="SSF140931">
    <property type="entry name" value="Fic-like"/>
    <property type="match status" value="1"/>
</dbReference>
<evidence type="ECO:0000259" key="1">
    <source>
        <dbReference type="PROSITE" id="PS51459"/>
    </source>
</evidence>